<dbReference type="AlphaFoldDB" id="A0A286TUD7"/>
<evidence type="ECO:0000256" key="1">
    <source>
        <dbReference type="ARBA" id="ARBA00022553"/>
    </source>
</evidence>
<dbReference type="PROSITE" id="PS50110">
    <property type="entry name" value="RESPONSE_REGULATORY"/>
    <property type="match status" value="1"/>
</dbReference>
<dbReference type="InterPro" id="IPR011006">
    <property type="entry name" value="CheY-like_superfamily"/>
</dbReference>
<dbReference type="Pfam" id="PF00072">
    <property type="entry name" value="Response_reg"/>
    <property type="match status" value="1"/>
</dbReference>
<dbReference type="PANTHER" id="PTHR44591">
    <property type="entry name" value="STRESS RESPONSE REGULATOR PROTEIN 1"/>
    <property type="match status" value="1"/>
</dbReference>
<reference evidence="5" key="1">
    <citation type="journal article" date="2017" name="Environ. Microbiol. Rep.">
        <title>Genetic Diversity of Marine Anaerobic Ammonium-Oxidizing Bacteria as Revealed by Genomic and Proteomic Analyses of 'Candidatus Scalindua japonica'.</title>
        <authorList>
            <person name="Oshiki M."/>
            <person name="Mizuto K."/>
            <person name="Kimura Z."/>
            <person name="Kindaichi T."/>
            <person name="Satoh H."/>
            <person name="Okabe S."/>
        </authorList>
    </citation>
    <scope>NUCLEOTIDE SEQUENCE [LARGE SCALE GENOMIC DNA]</scope>
    <source>
        <strain evidence="5">husup-a2</strain>
    </source>
</reference>
<dbReference type="CDD" id="cd00156">
    <property type="entry name" value="REC"/>
    <property type="match status" value="1"/>
</dbReference>
<organism evidence="4 5">
    <name type="scientific">Candidatus Scalindua japonica</name>
    <dbReference type="NCBI Taxonomy" id="1284222"/>
    <lineage>
        <taxon>Bacteria</taxon>
        <taxon>Pseudomonadati</taxon>
        <taxon>Planctomycetota</taxon>
        <taxon>Candidatus Brocadiia</taxon>
        <taxon>Candidatus Brocadiales</taxon>
        <taxon>Candidatus Scalinduaceae</taxon>
        <taxon>Candidatus Scalindua</taxon>
    </lineage>
</organism>
<dbReference type="Gene3D" id="3.40.50.2300">
    <property type="match status" value="1"/>
</dbReference>
<sequence length="123" mass="13518">MRILVIDDDKAILKLITTMLNQEGYDLITASNGKEGLQLLSQESGIDLVICDMIMPEKEGVETIHEIKQDYPNIKVLATSGGGYISGSKYLTMAQQLGADTVLKKPFVYQQLVDAVQELLGTK</sequence>
<dbReference type="GO" id="GO:0000160">
    <property type="term" value="P:phosphorelay signal transduction system"/>
    <property type="evidence" value="ECO:0007669"/>
    <property type="project" value="InterPro"/>
</dbReference>
<evidence type="ECO:0000313" key="4">
    <source>
        <dbReference type="EMBL" id="GAX59509.1"/>
    </source>
</evidence>
<accession>A0A286TUD7</accession>
<dbReference type="PANTHER" id="PTHR44591:SF23">
    <property type="entry name" value="CHEY SUBFAMILY"/>
    <property type="match status" value="1"/>
</dbReference>
<dbReference type="SUPFAM" id="SSF52172">
    <property type="entry name" value="CheY-like"/>
    <property type="match status" value="1"/>
</dbReference>
<dbReference type="Proteomes" id="UP000218542">
    <property type="component" value="Unassembled WGS sequence"/>
</dbReference>
<dbReference type="InterPro" id="IPR050595">
    <property type="entry name" value="Bact_response_regulator"/>
</dbReference>
<dbReference type="InterPro" id="IPR001789">
    <property type="entry name" value="Sig_transdc_resp-reg_receiver"/>
</dbReference>
<feature type="domain" description="Response regulatory" evidence="3">
    <location>
        <begin position="2"/>
        <end position="120"/>
    </location>
</feature>
<feature type="modified residue" description="4-aspartylphosphate" evidence="2">
    <location>
        <position position="52"/>
    </location>
</feature>
<dbReference type="EMBL" id="BAOS01000003">
    <property type="protein sequence ID" value="GAX59509.1"/>
    <property type="molecule type" value="Genomic_DNA"/>
</dbReference>
<dbReference type="SMART" id="SM00448">
    <property type="entry name" value="REC"/>
    <property type="match status" value="1"/>
</dbReference>
<protein>
    <submittedName>
        <fullName evidence="4">CheY-like receiver</fullName>
    </submittedName>
</protein>
<name>A0A286TUD7_9BACT</name>
<evidence type="ECO:0000313" key="5">
    <source>
        <dbReference type="Proteomes" id="UP000218542"/>
    </source>
</evidence>
<comment type="caution">
    <text evidence="4">The sequence shown here is derived from an EMBL/GenBank/DDBJ whole genome shotgun (WGS) entry which is preliminary data.</text>
</comment>
<keyword evidence="5" id="KW-1185">Reference proteome</keyword>
<proteinExistence type="predicted"/>
<gene>
    <name evidence="4" type="ORF">SCALIN_C03_0166</name>
</gene>
<dbReference type="RefSeq" id="WP_096892634.1">
    <property type="nucleotide sequence ID" value="NZ_BAOS01000003.1"/>
</dbReference>
<evidence type="ECO:0000259" key="3">
    <source>
        <dbReference type="PROSITE" id="PS50110"/>
    </source>
</evidence>
<keyword evidence="1 2" id="KW-0597">Phosphoprotein</keyword>
<dbReference type="OrthoDB" id="9790669at2"/>
<evidence type="ECO:0000256" key="2">
    <source>
        <dbReference type="PROSITE-ProRule" id="PRU00169"/>
    </source>
</evidence>